<organism evidence="1 2">
    <name type="scientific">Rubus argutus</name>
    <name type="common">Southern blackberry</name>
    <dbReference type="NCBI Taxonomy" id="59490"/>
    <lineage>
        <taxon>Eukaryota</taxon>
        <taxon>Viridiplantae</taxon>
        <taxon>Streptophyta</taxon>
        <taxon>Embryophyta</taxon>
        <taxon>Tracheophyta</taxon>
        <taxon>Spermatophyta</taxon>
        <taxon>Magnoliopsida</taxon>
        <taxon>eudicotyledons</taxon>
        <taxon>Gunneridae</taxon>
        <taxon>Pentapetalae</taxon>
        <taxon>rosids</taxon>
        <taxon>fabids</taxon>
        <taxon>Rosales</taxon>
        <taxon>Rosaceae</taxon>
        <taxon>Rosoideae</taxon>
        <taxon>Rosoideae incertae sedis</taxon>
        <taxon>Rubus</taxon>
    </lineage>
</organism>
<proteinExistence type="predicted"/>
<protein>
    <submittedName>
        <fullName evidence="1">Uncharacterized protein</fullName>
    </submittedName>
</protein>
<evidence type="ECO:0000313" key="2">
    <source>
        <dbReference type="Proteomes" id="UP001457282"/>
    </source>
</evidence>
<gene>
    <name evidence="1" type="ORF">M0R45_015783</name>
</gene>
<keyword evidence="2" id="KW-1185">Reference proteome</keyword>
<accession>A0AAW1XT34</accession>
<dbReference type="Proteomes" id="UP001457282">
    <property type="component" value="Unassembled WGS sequence"/>
</dbReference>
<evidence type="ECO:0000313" key="1">
    <source>
        <dbReference type="EMBL" id="KAK9939074.1"/>
    </source>
</evidence>
<sequence length="90" mass="9825">MGCSSQVSDLCRQHENATEVSENTSTGLRWCLMEVAALLWARLGGAEHRLNSECGISTTSSRLKGTELGSDRDRRQHVVIELLQGEAHSG</sequence>
<comment type="caution">
    <text evidence="1">The sequence shown here is derived from an EMBL/GenBank/DDBJ whole genome shotgun (WGS) entry which is preliminary data.</text>
</comment>
<name>A0AAW1XT34_RUBAR</name>
<dbReference type="AlphaFoldDB" id="A0AAW1XT34"/>
<reference evidence="1 2" key="1">
    <citation type="journal article" date="2023" name="G3 (Bethesda)">
        <title>A chromosome-length genome assembly and annotation of blackberry (Rubus argutus, cv. 'Hillquist').</title>
        <authorList>
            <person name="Bruna T."/>
            <person name="Aryal R."/>
            <person name="Dudchenko O."/>
            <person name="Sargent D.J."/>
            <person name="Mead D."/>
            <person name="Buti M."/>
            <person name="Cavallini A."/>
            <person name="Hytonen T."/>
            <person name="Andres J."/>
            <person name="Pham M."/>
            <person name="Weisz D."/>
            <person name="Mascagni F."/>
            <person name="Usai G."/>
            <person name="Natali L."/>
            <person name="Bassil N."/>
            <person name="Fernandez G.E."/>
            <person name="Lomsadze A."/>
            <person name="Armour M."/>
            <person name="Olukolu B."/>
            <person name="Poorten T."/>
            <person name="Britton C."/>
            <person name="Davik J."/>
            <person name="Ashrafi H."/>
            <person name="Aiden E.L."/>
            <person name="Borodovsky M."/>
            <person name="Worthington M."/>
        </authorList>
    </citation>
    <scope>NUCLEOTIDE SEQUENCE [LARGE SCALE GENOMIC DNA]</scope>
    <source>
        <strain evidence="1">PI 553951</strain>
    </source>
</reference>
<dbReference type="EMBL" id="JBEDUW010000003">
    <property type="protein sequence ID" value="KAK9939074.1"/>
    <property type="molecule type" value="Genomic_DNA"/>
</dbReference>